<sequence length="96" mass="10870">MLTFYYGRYETRVGSHTIRQYLVITRKKQKAGTLTIADFPLPDALAGIVQETPLWNYETIRMYAANRSRNPIVLPNSAADAAELIRLLVAEGTARR</sequence>
<organism evidence="1 2">
    <name type="scientific">Gardnerella vaginalis</name>
    <dbReference type="NCBI Taxonomy" id="2702"/>
    <lineage>
        <taxon>Bacteria</taxon>
        <taxon>Bacillati</taxon>
        <taxon>Actinomycetota</taxon>
        <taxon>Actinomycetes</taxon>
        <taxon>Bifidobacteriales</taxon>
        <taxon>Bifidobacteriaceae</taxon>
        <taxon>Gardnerella</taxon>
    </lineage>
</organism>
<gene>
    <name evidence="1" type="ORF">QP372_01895</name>
</gene>
<name>A0AAW6XWX9_GARVA</name>
<reference evidence="1" key="1">
    <citation type="submission" date="2023-05" db="EMBL/GenBank/DDBJ databases">
        <title>Cataloging the Phylogenetic Diversity of Human Bladder Bacteria.</title>
        <authorList>
            <person name="Du J."/>
        </authorList>
    </citation>
    <scope>NUCLEOTIDE SEQUENCE</scope>
    <source>
        <strain evidence="1">UMB6789</strain>
    </source>
</reference>
<comment type="caution">
    <text evidence="1">The sequence shown here is derived from an EMBL/GenBank/DDBJ whole genome shotgun (WGS) entry which is preliminary data.</text>
</comment>
<evidence type="ECO:0000313" key="1">
    <source>
        <dbReference type="EMBL" id="MDK7063273.1"/>
    </source>
</evidence>
<protein>
    <submittedName>
        <fullName evidence="1">Uncharacterized protein</fullName>
    </submittedName>
</protein>
<evidence type="ECO:0000313" key="2">
    <source>
        <dbReference type="Proteomes" id="UP001237784"/>
    </source>
</evidence>
<proteinExistence type="predicted"/>
<dbReference type="Proteomes" id="UP001237784">
    <property type="component" value="Unassembled WGS sequence"/>
</dbReference>
<accession>A0AAW6XWX9</accession>
<dbReference type="EMBL" id="JASOME010000001">
    <property type="protein sequence ID" value="MDK7063273.1"/>
    <property type="molecule type" value="Genomic_DNA"/>
</dbReference>
<dbReference type="AlphaFoldDB" id="A0AAW6XWX9"/>
<dbReference type="RefSeq" id="WP_080575206.1">
    <property type="nucleotide sequence ID" value="NZ_JABUHG010000001.1"/>
</dbReference>